<feature type="compositionally biased region" description="Basic and acidic residues" evidence="1">
    <location>
        <begin position="443"/>
        <end position="458"/>
    </location>
</feature>
<evidence type="ECO:0000313" key="4">
    <source>
        <dbReference type="Proteomes" id="UP001148018"/>
    </source>
</evidence>
<comment type="caution">
    <text evidence="3">The sequence shown here is derived from an EMBL/GenBank/DDBJ whole genome shotgun (WGS) entry which is preliminary data.</text>
</comment>
<protein>
    <submittedName>
        <fullName evidence="3">Uncharacterized protein</fullName>
    </submittedName>
</protein>
<evidence type="ECO:0000313" key="3">
    <source>
        <dbReference type="EMBL" id="KAJ3608585.1"/>
    </source>
</evidence>
<feature type="compositionally biased region" description="Basic and acidic residues" evidence="1">
    <location>
        <begin position="514"/>
        <end position="523"/>
    </location>
</feature>
<feature type="region of interest" description="Disordered" evidence="1">
    <location>
        <begin position="302"/>
        <end position="532"/>
    </location>
</feature>
<feature type="compositionally biased region" description="Basic and acidic residues" evidence="1">
    <location>
        <begin position="589"/>
        <end position="600"/>
    </location>
</feature>
<evidence type="ECO:0000256" key="1">
    <source>
        <dbReference type="SAM" id="MobiDB-lite"/>
    </source>
</evidence>
<dbReference type="AlphaFoldDB" id="A0A9Q0EN40"/>
<feature type="non-terminal residue" evidence="3">
    <location>
        <position position="1"/>
    </location>
</feature>
<sequence length="678" mass="77038">MGLFLFYPDEIDMLERLWLSGICHNDKIEVMSSKLDIDNMAGVFYMLLVAMGLSLLVFAWEHLVYWKLRHCMTRSGGMDFLLALSRGMYSCCRFEDETSQSGIQGSLPLYHTVSQILAVVDRWNRPKPEKVVVTGGIGGVGVGGIAGGITELQLPQQQFQQSLASPHRRPSSFWRRGSLGQPRRKSSAGPLYENILPLGRRGGGSDSSYNSSLSFRYRAGDRDITLDGNYDSDLLTEESSLLLGSRRKVRSRRMSSRSLPCSPPPPPVPPRKPHPQRDYIRERANSQLAQLQEWWATWGEREQGRGAAKSASHGEGGEGREEKTTRHKEREQERKRRKKGRKNKKREDRERERERERKHRKAKKKKKKKEEKVRKRERKRSEQEEGEPEKREDLNPSYPPLRRESYRKKSESSIRSYGWNIPDAIPSAFLPLLPLTSKRRRSKGSDREALGREGEKRPLLGRSGRAGGGDELHSKEGLTFHEWASEVEDDGEDSEEDRKRKAERGKRRGVGRTVSEEEREQDKVIGIYSDNEGSSGEFGKFERYWEGHESRAVGGIGGGGWFFGTYPSRDKSGSINSREDPFPGWGAGEMDKLHVQDEKKPKRRSKDKGRGLAACSSCYSPPQQQTHATPWVSSRSQEELFQHCQSFGGPKKPKRHSSSSSKPDRLQNPSKSGSQSNL</sequence>
<feature type="compositionally biased region" description="Basic and acidic residues" evidence="1">
    <location>
        <begin position="315"/>
        <end position="334"/>
    </location>
</feature>
<feature type="compositionally biased region" description="Basic and acidic residues" evidence="1">
    <location>
        <begin position="401"/>
        <end position="412"/>
    </location>
</feature>
<evidence type="ECO:0000256" key="2">
    <source>
        <dbReference type="SAM" id="Phobius"/>
    </source>
</evidence>
<dbReference type="OrthoDB" id="5984008at2759"/>
<feature type="compositionally biased region" description="Basic and acidic residues" evidence="1">
    <location>
        <begin position="345"/>
        <end position="355"/>
    </location>
</feature>
<feature type="compositionally biased region" description="Acidic residues" evidence="1">
    <location>
        <begin position="485"/>
        <end position="495"/>
    </location>
</feature>
<feature type="compositionally biased region" description="Pro residues" evidence="1">
    <location>
        <begin position="261"/>
        <end position="270"/>
    </location>
</feature>
<feature type="compositionally biased region" description="Basic residues" evidence="1">
    <location>
        <begin position="501"/>
        <end position="510"/>
    </location>
</feature>
<keyword evidence="2" id="KW-1133">Transmembrane helix</keyword>
<feature type="region of interest" description="Disordered" evidence="1">
    <location>
        <begin position="159"/>
        <end position="210"/>
    </location>
</feature>
<feature type="region of interest" description="Disordered" evidence="1">
    <location>
        <begin position="567"/>
        <end position="678"/>
    </location>
</feature>
<feature type="compositionally biased region" description="Basic residues" evidence="1">
    <location>
        <begin position="245"/>
        <end position="255"/>
    </location>
</feature>
<keyword evidence="4" id="KW-1185">Reference proteome</keyword>
<name>A0A9Q0EN40_9TELE</name>
<dbReference type="EMBL" id="JANIIK010000039">
    <property type="protein sequence ID" value="KAJ3608585.1"/>
    <property type="molecule type" value="Genomic_DNA"/>
</dbReference>
<proteinExistence type="predicted"/>
<reference evidence="3" key="1">
    <citation type="submission" date="2022-07" db="EMBL/GenBank/DDBJ databases">
        <title>Chromosome-level genome of Muraenolepis orangiensis.</title>
        <authorList>
            <person name="Kim J."/>
        </authorList>
    </citation>
    <scope>NUCLEOTIDE SEQUENCE</scope>
    <source>
        <strain evidence="3">KU_S4_2022</strain>
        <tissue evidence="3">Muscle</tissue>
    </source>
</reference>
<feature type="transmembrane region" description="Helical" evidence="2">
    <location>
        <begin position="43"/>
        <end position="65"/>
    </location>
</feature>
<keyword evidence="2" id="KW-0472">Membrane</keyword>
<dbReference type="Proteomes" id="UP001148018">
    <property type="component" value="Unassembled WGS sequence"/>
</dbReference>
<feature type="compositionally biased region" description="Polar residues" evidence="1">
    <location>
        <begin position="617"/>
        <end position="635"/>
    </location>
</feature>
<keyword evidence="2" id="KW-0812">Transmembrane</keyword>
<feature type="region of interest" description="Disordered" evidence="1">
    <location>
        <begin position="244"/>
        <end position="276"/>
    </location>
</feature>
<feature type="compositionally biased region" description="Basic residues" evidence="1">
    <location>
        <begin position="356"/>
        <end position="369"/>
    </location>
</feature>
<feature type="compositionally biased region" description="Basic and acidic residues" evidence="1">
    <location>
        <begin position="568"/>
        <end position="581"/>
    </location>
</feature>
<feature type="compositionally biased region" description="Basic and acidic residues" evidence="1">
    <location>
        <begin position="370"/>
        <end position="394"/>
    </location>
</feature>
<feature type="compositionally biased region" description="Basic and acidic residues" evidence="1">
    <location>
        <begin position="468"/>
        <end position="479"/>
    </location>
</feature>
<organism evidence="3 4">
    <name type="scientific">Muraenolepis orangiensis</name>
    <name type="common">Patagonian moray cod</name>
    <dbReference type="NCBI Taxonomy" id="630683"/>
    <lineage>
        <taxon>Eukaryota</taxon>
        <taxon>Metazoa</taxon>
        <taxon>Chordata</taxon>
        <taxon>Craniata</taxon>
        <taxon>Vertebrata</taxon>
        <taxon>Euteleostomi</taxon>
        <taxon>Actinopterygii</taxon>
        <taxon>Neopterygii</taxon>
        <taxon>Teleostei</taxon>
        <taxon>Neoteleostei</taxon>
        <taxon>Acanthomorphata</taxon>
        <taxon>Zeiogadaria</taxon>
        <taxon>Gadariae</taxon>
        <taxon>Gadiformes</taxon>
        <taxon>Muraenolepidoidei</taxon>
        <taxon>Muraenolepididae</taxon>
        <taxon>Muraenolepis</taxon>
    </lineage>
</organism>
<feature type="compositionally biased region" description="Basic residues" evidence="1">
    <location>
        <begin position="335"/>
        <end position="344"/>
    </location>
</feature>
<feature type="compositionally biased region" description="Polar residues" evidence="1">
    <location>
        <begin position="667"/>
        <end position="678"/>
    </location>
</feature>
<gene>
    <name evidence="3" type="ORF">NHX12_023117</name>
</gene>
<accession>A0A9Q0EN40</accession>